<keyword evidence="1" id="KW-1133">Transmembrane helix</keyword>
<dbReference type="PROSITE" id="PS51257">
    <property type="entry name" value="PROKAR_LIPOPROTEIN"/>
    <property type="match status" value="1"/>
</dbReference>
<sequence>MKEKIAKLIDVKTIVTFVLVGALIGCIVTGKLEAKEIVPLTTMAVSFFFAVKLNKA</sequence>
<organism evidence="2 3">
    <name type="scientific">Ruminiclostridium papyrosolvens DSM 2782</name>
    <dbReference type="NCBI Taxonomy" id="588581"/>
    <lineage>
        <taxon>Bacteria</taxon>
        <taxon>Bacillati</taxon>
        <taxon>Bacillota</taxon>
        <taxon>Clostridia</taxon>
        <taxon>Eubacteriales</taxon>
        <taxon>Oscillospiraceae</taxon>
        <taxon>Ruminiclostridium</taxon>
    </lineage>
</organism>
<gene>
    <name evidence="2" type="ORF">Cpap_2578</name>
</gene>
<dbReference type="Proteomes" id="UP000003860">
    <property type="component" value="Unassembled WGS sequence"/>
</dbReference>
<reference evidence="2" key="1">
    <citation type="submission" date="2009-07" db="EMBL/GenBank/DDBJ databases">
        <authorList>
            <consortium name="US DOE Joint Genome Institute (JGI-PGF)"/>
            <person name="Lucas S."/>
            <person name="Copeland A."/>
            <person name="Lapidus A."/>
            <person name="Glavina del Rio T."/>
            <person name="Tice H."/>
            <person name="Bruce D."/>
            <person name="Goodwin L."/>
            <person name="Pitluck S."/>
            <person name="Larimer F."/>
            <person name="Land M.L."/>
            <person name="Mouttaki H."/>
            <person name="He Z."/>
            <person name="Zhou J."/>
            <person name="Hemme C.L."/>
        </authorList>
    </citation>
    <scope>NUCLEOTIDE SEQUENCE</scope>
    <source>
        <strain evidence="2">DSM 2782</strain>
    </source>
</reference>
<dbReference type="RefSeq" id="WP_004618589.1">
    <property type="nucleotide sequence ID" value="NZ_ACXX02000004.1"/>
</dbReference>
<comment type="caution">
    <text evidence="2">The sequence shown here is derived from an EMBL/GenBank/DDBJ whole genome shotgun (WGS) entry which is preliminary data.</text>
</comment>
<feature type="transmembrane region" description="Helical" evidence="1">
    <location>
        <begin position="12"/>
        <end position="31"/>
    </location>
</feature>
<dbReference type="EMBL" id="ACXX02000004">
    <property type="protein sequence ID" value="EGD48426.1"/>
    <property type="molecule type" value="Genomic_DNA"/>
</dbReference>
<keyword evidence="1" id="KW-0472">Membrane</keyword>
<name>F1TBM2_9FIRM</name>
<evidence type="ECO:0000313" key="2">
    <source>
        <dbReference type="EMBL" id="EGD48426.1"/>
    </source>
</evidence>
<dbReference type="eggNOG" id="ENOG50327ZK">
    <property type="taxonomic scope" value="Bacteria"/>
</dbReference>
<feature type="transmembrane region" description="Helical" evidence="1">
    <location>
        <begin position="37"/>
        <end position="54"/>
    </location>
</feature>
<accession>F1TBM2</accession>
<protein>
    <submittedName>
        <fullName evidence="2">Uncharacterized protein</fullName>
    </submittedName>
</protein>
<keyword evidence="3" id="KW-1185">Reference proteome</keyword>
<keyword evidence="1" id="KW-0812">Transmembrane</keyword>
<evidence type="ECO:0000313" key="3">
    <source>
        <dbReference type="Proteomes" id="UP000003860"/>
    </source>
</evidence>
<evidence type="ECO:0000256" key="1">
    <source>
        <dbReference type="SAM" id="Phobius"/>
    </source>
</evidence>
<reference evidence="2" key="2">
    <citation type="submission" date="2011-01" db="EMBL/GenBank/DDBJ databases">
        <title>The Non-contiguous Finished genome of Clostridium papyrosolvens.</title>
        <authorList>
            <person name="Lucas S."/>
            <person name="Copeland A."/>
            <person name="Lapidus A."/>
            <person name="Cheng J.-F."/>
            <person name="Goodwin L."/>
            <person name="Pitluck S."/>
            <person name="Misra M."/>
            <person name="Chertkov O."/>
            <person name="Detter J.C."/>
            <person name="Han C."/>
            <person name="Tapia R."/>
            <person name="Land M."/>
            <person name="Hauser L."/>
            <person name="Kyrpides N."/>
            <person name="Ivanova N."/>
            <person name="Pagani I."/>
            <person name="Mouttaki H."/>
            <person name="He Z."/>
            <person name="Zhou J."/>
            <person name="Hemme C.L."/>
            <person name="Woyke T."/>
        </authorList>
    </citation>
    <scope>NUCLEOTIDE SEQUENCE [LARGE SCALE GENOMIC DNA]</scope>
    <source>
        <strain evidence="2">DSM 2782</strain>
    </source>
</reference>
<dbReference type="AlphaFoldDB" id="F1TBM2"/>
<proteinExistence type="predicted"/>
<dbReference type="STRING" id="588581.Cpap_2578"/>